<keyword evidence="1" id="KW-0812">Transmembrane</keyword>
<sequence>MKRTVPLLLAFFSGIVMVVAFFCREGSAVENLSQEFLIWSSIIGGFSLLLGAVSIVRVQWKNVAQRRSGWGFSIVTLVAVACSGLPAVLPVSWSPLFGRGTGSIYDWIFVYISTPMSGTMFGILAFYIASAAYRAFRARSAEATLLLVTATLVMLWRIPMGEAFLGKISSHLVDFINTYIMLGINLAVQRGIIIGAALGAASMSLRILLGIERTYMGRG</sequence>
<dbReference type="AlphaFoldDB" id="A0A855X4Z7"/>
<gene>
    <name evidence="2" type="ORF">C3F09_08605</name>
</gene>
<organism evidence="2 3">
    <name type="scientific">candidate division GN15 bacterium</name>
    <dbReference type="NCBI Taxonomy" id="2072418"/>
    <lineage>
        <taxon>Bacteria</taxon>
        <taxon>candidate division GN15</taxon>
    </lineage>
</organism>
<dbReference type="Proteomes" id="UP000250918">
    <property type="component" value="Unassembled WGS sequence"/>
</dbReference>
<name>A0A855X4Z7_9BACT</name>
<feature type="transmembrane region" description="Helical" evidence="1">
    <location>
        <begin position="141"/>
        <end position="159"/>
    </location>
</feature>
<feature type="transmembrane region" description="Helical" evidence="1">
    <location>
        <begin position="179"/>
        <end position="209"/>
    </location>
</feature>
<keyword evidence="1" id="KW-0472">Membrane</keyword>
<evidence type="ECO:0000313" key="2">
    <source>
        <dbReference type="EMBL" id="PWB70847.1"/>
    </source>
</evidence>
<accession>A0A855X4Z7</accession>
<protein>
    <submittedName>
        <fullName evidence="2">Uncharacterized protein</fullName>
    </submittedName>
</protein>
<keyword evidence="1" id="KW-1133">Transmembrane helix</keyword>
<proteinExistence type="predicted"/>
<reference evidence="2 3" key="1">
    <citation type="journal article" date="2018" name="ISME J.">
        <title>A methanotrophic archaeon couples anaerobic oxidation of methane to Fe(III) reduction.</title>
        <authorList>
            <person name="Cai C."/>
            <person name="Leu A.O."/>
            <person name="Xie G.J."/>
            <person name="Guo J."/>
            <person name="Feng Y."/>
            <person name="Zhao J.X."/>
            <person name="Tyson G.W."/>
            <person name="Yuan Z."/>
            <person name="Hu S."/>
        </authorList>
    </citation>
    <scope>NUCLEOTIDE SEQUENCE [LARGE SCALE GENOMIC DNA]</scope>
    <source>
        <strain evidence="2">FeB_12</strain>
    </source>
</reference>
<feature type="transmembrane region" description="Helical" evidence="1">
    <location>
        <begin position="108"/>
        <end position="129"/>
    </location>
</feature>
<feature type="transmembrane region" description="Helical" evidence="1">
    <location>
        <begin position="70"/>
        <end position="88"/>
    </location>
</feature>
<evidence type="ECO:0000313" key="3">
    <source>
        <dbReference type="Proteomes" id="UP000250918"/>
    </source>
</evidence>
<dbReference type="EMBL" id="PQAP01000134">
    <property type="protein sequence ID" value="PWB70847.1"/>
    <property type="molecule type" value="Genomic_DNA"/>
</dbReference>
<feature type="transmembrane region" description="Helical" evidence="1">
    <location>
        <begin position="36"/>
        <end position="58"/>
    </location>
</feature>
<comment type="caution">
    <text evidence="2">The sequence shown here is derived from an EMBL/GenBank/DDBJ whole genome shotgun (WGS) entry which is preliminary data.</text>
</comment>
<evidence type="ECO:0000256" key="1">
    <source>
        <dbReference type="SAM" id="Phobius"/>
    </source>
</evidence>